<evidence type="ECO:0000313" key="6">
    <source>
        <dbReference type="Proteomes" id="UP000030364"/>
    </source>
</evidence>
<reference evidence="5 6" key="1">
    <citation type="journal article" date="2015" name="Genome Announc.">
        <title>Draft Genome Sequence of the Thermophile Thermus filiformis ATCC 43280, Producer of Carotenoid-(Di)glucoside-Branched Fatty Acid (Di)esters and Source of Hyperthermostable Enzymes of Biotechnological Interest.</title>
        <authorList>
            <person name="Mandelli F."/>
            <person name="Oliveira Ramires B."/>
            <person name="Couger M.B."/>
            <person name="Paixao D.A."/>
            <person name="Camilo C.M."/>
            <person name="Polikarpov I."/>
            <person name="Prade R."/>
            <person name="Riano-Pachon D.M."/>
            <person name="Squina F.M."/>
        </authorList>
    </citation>
    <scope>NUCLEOTIDE SEQUENCE [LARGE SCALE GENOMIC DNA]</scope>
    <source>
        <strain evidence="5 6">ATCC 43280</strain>
    </source>
</reference>
<accession>A0A0D6X9L9</accession>
<keyword evidence="6" id="KW-1185">Reference proteome</keyword>
<dbReference type="Gene3D" id="1.10.10.10">
    <property type="entry name" value="Winged helix-like DNA-binding domain superfamily/Winged helix DNA-binding domain"/>
    <property type="match status" value="1"/>
</dbReference>
<name>A0A0D6X9L9_THEFI</name>
<dbReference type="InterPro" id="IPR002577">
    <property type="entry name" value="HTH_HxlR"/>
</dbReference>
<feature type="domain" description="HTH hxlR-type" evidence="4">
    <location>
        <begin position="1"/>
        <end position="98"/>
    </location>
</feature>
<evidence type="ECO:0000256" key="2">
    <source>
        <dbReference type="ARBA" id="ARBA00023125"/>
    </source>
</evidence>
<dbReference type="OrthoDB" id="9791143at2"/>
<evidence type="ECO:0000256" key="1">
    <source>
        <dbReference type="ARBA" id="ARBA00023015"/>
    </source>
</evidence>
<dbReference type="GO" id="GO:0003677">
    <property type="term" value="F:DNA binding"/>
    <property type="evidence" value="ECO:0007669"/>
    <property type="project" value="UniProtKB-KW"/>
</dbReference>
<evidence type="ECO:0000256" key="3">
    <source>
        <dbReference type="ARBA" id="ARBA00023163"/>
    </source>
</evidence>
<keyword evidence="3" id="KW-0804">Transcription</keyword>
<comment type="caution">
    <text evidence="5">The sequence shown here is derived from an EMBL/GenBank/DDBJ whole genome shotgun (WGS) entry which is preliminary data.</text>
</comment>
<dbReference type="Proteomes" id="UP000030364">
    <property type="component" value="Unassembled WGS sequence"/>
</dbReference>
<dbReference type="PANTHER" id="PTHR33204">
    <property type="entry name" value="TRANSCRIPTIONAL REGULATOR, MARR FAMILY"/>
    <property type="match status" value="1"/>
</dbReference>
<dbReference type="EMBL" id="JPSL02000040">
    <property type="protein sequence ID" value="KIX84387.1"/>
    <property type="molecule type" value="Genomic_DNA"/>
</dbReference>
<dbReference type="InterPro" id="IPR036388">
    <property type="entry name" value="WH-like_DNA-bd_sf"/>
</dbReference>
<organism evidence="5 6">
    <name type="scientific">Thermus filiformis</name>
    <dbReference type="NCBI Taxonomy" id="276"/>
    <lineage>
        <taxon>Bacteria</taxon>
        <taxon>Thermotogati</taxon>
        <taxon>Deinococcota</taxon>
        <taxon>Deinococci</taxon>
        <taxon>Thermales</taxon>
        <taxon>Thermaceae</taxon>
        <taxon>Thermus</taxon>
    </lineage>
</organism>
<dbReference type="PROSITE" id="PS51118">
    <property type="entry name" value="HTH_HXLR"/>
    <property type="match status" value="1"/>
</dbReference>
<dbReference type="PANTHER" id="PTHR33204:SF37">
    <property type="entry name" value="HTH-TYPE TRANSCRIPTIONAL REGULATOR YODB"/>
    <property type="match status" value="1"/>
</dbReference>
<dbReference type="RefSeq" id="WP_038061917.1">
    <property type="nucleotide sequence ID" value="NZ_JPSL02000040.1"/>
</dbReference>
<dbReference type="AlphaFoldDB" id="A0A0D6X9L9"/>
<evidence type="ECO:0000259" key="4">
    <source>
        <dbReference type="PROSITE" id="PS51118"/>
    </source>
</evidence>
<dbReference type="STRING" id="276.THFILI_10290"/>
<dbReference type="CDD" id="cd00090">
    <property type="entry name" value="HTH_ARSR"/>
    <property type="match status" value="1"/>
</dbReference>
<keyword evidence="2" id="KW-0238">DNA-binding</keyword>
<protein>
    <submittedName>
        <fullName evidence="5">HxlR family transcriptional regulator</fullName>
    </submittedName>
</protein>
<dbReference type="InterPro" id="IPR011991">
    <property type="entry name" value="ArsR-like_HTH"/>
</dbReference>
<proteinExistence type="predicted"/>
<keyword evidence="1" id="KW-0805">Transcription regulation</keyword>
<gene>
    <name evidence="5" type="ORF">THFILI_10290</name>
</gene>
<dbReference type="Pfam" id="PF01638">
    <property type="entry name" value="HxlR"/>
    <property type="match status" value="1"/>
</dbReference>
<dbReference type="SUPFAM" id="SSF46785">
    <property type="entry name" value="Winged helix' DNA-binding domain"/>
    <property type="match status" value="1"/>
</dbReference>
<dbReference type="InterPro" id="IPR036390">
    <property type="entry name" value="WH_DNA-bd_sf"/>
</dbReference>
<evidence type="ECO:0000313" key="5">
    <source>
        <dbReference type="EMBL" id="KIX84387.1"/>
    </source>
</evidence>
<sequence length="98" mass="11059">MPPSRLSRKVLRVVSRRGSFEVLAALAQGPVRFSDLEARLGMAPRTLSERLREFAALGLVRREAFSEVPPRVEYALTPRGRKILDFFEAMDSVLEGEE</sequence>